<keyword evidence="4" id="KW-1185">Reference proteome</keyword>
<feature type="compositionally biased region" description="Basic and acidic residues" evidence="1">
    <location>
        <begin position="308"/>
        <end position="321"/>
    </location>
</feature>
<feature type="transmembrane region" description="Helical" evidence="2">
    <location>
        <begin position="21"/>
        <end position="44"/>
    </location>
</feature>
<organism evidence="3 4">
    <name type="scientific">Desulfosporosinus orientis (strain ATCC 19365 / DSM 765 / NCIMB 8382 / VKM B-1628 / Singapore I)</name>
    <name type="common">Desulfotomaculum orientis</name>
    <dbReference type="NCBI Taxonomy" id="768706"/>
    <lineage>
        <taxon>Bacteria</taxon>
        <taxon>Bacillati</taxon>
        <taxon>Bacillota</taxon>
        <taxon>Clostridia</taxon>
        <taxon>Eubacteriales</taxon>
        <taxon>Desulfitobacteriaceae</taxon>
        <taxon>Desulfosporosinus</taxon>
    </lineage>
</organism>
<sequence length="357" mass="39320">MTWSDRMKLAWTTFKREALPLYGWILIFFGAGMVALIAMALGVLEQLRWIFPNIHSFLGTFSSDMPVPGIPPSVGLAPFHFYGSIQSLSQFLPFLKHTAGTLLLILIVCWLAGAAFYTGIFNLTAKAYHDSVGFRDFSFKGLLRTMSWQALLIIIQLIIFAIGISGAVTLRLHAGPLVMIYSVIYALLIIAIALYTLPWIISSGIYLLIHQEQPFSEALHGSWTFFKNHMGALWGYIGTFILIEIALDILTRISQGLAGIATFAVSPFIAILAIVWVLSLEDTYIIYTATDFESLTANTAPSGTQFTDDNKPDPPKIDLQKKNPLPSDPDDNTPFCPSCGSPNTGTAYCPQCGTKLH</sequence>
<accession>G7WA14</accession>
<feature type="transmembrane region" description="Helical" evidence="2">
    <location>
        <begin position="180"/>
        <end position="209"/>
    </location>
</feature>
<feature type="transmembrane region" description="Helical" evidence="2">
    <location>
        <begin position="146"/>
        <end position="168"/>
    </location>
</feature>
<name>G7WA14_DESOD</name>
<keyword evidence="2" id="KW-1133">Transmembrane helix</keyword>
<feature type="region of interest" description="Disordered" evidence="1">
    <location>
        <begin position="300"/>
        <end position="337"/>
    </location>
</feature>
<proteinExistence type="predicted"/>
<reference evidence="4" key="1">
    <citation type="submission" date="2011-11" db="EMBL/GenBank/DDBJ databases">
        <title>Complete sequence of Desulfosporosinus orientis DSM 765.</title>
        <authorList>
            <person name="Lucas S."/>
            <person name="Han J."/>
            <person name="Lapidus A."/>
            <person name="Cheng J.-F."/>
            <person name="Goodwin L."/>
            <person name="Pitluck S."/>
            <person name="Peters L."/>
            <person name="Ovchinnikova G."/>
            <person name="Teshima H."/>
            <person name="Detter J.C."/>
            <person name="Han C."/>
            <person name="Tapia R."/>
            <person name="Land M."/>
            <person name="Hauser L."/>
            <person name="Kyrpides N."/>
            <person name="Ivanova N."/>
            <person name="Pagani I."/>
            <person name="Pester M."/>
            <person name="Spring S."/>
            <person name="Ollivier B."/>
            <person name="Rattei T."/>
            <person name="Klenk H.-P."/>
            <person name="Wagner M."/>
            <person name="Loy A."/>
            <person name="Woyke T."/>
        </authorList>
    </citation>
    <scope>NUCLEOTIDE SEQUENCE [LARGE SCALE GENOMIC DNA]</scope>
    <source>
        <strain evidence="4">ATCC 19365 / DSM 765 / NCIMB 8382 / VKM B-1628</strain>
    </source>
</reference>
<evidence type="ECO:0000313" key="4">
    <source>
        <dbReference type="Proteomes" id="UP000006346"/>
    </source>
</evidence>
<keyword evidence="2" id="KW-0812">Transmembrane</keyword>
<feature type="transmembrane region" description="Helical" evidence="2">
    <location>
        <begin position="256"/>
        <end position="278"/>
    </location>
</feature>
<evidence type="ECO:0000256" key="2">
    <source>
        <dbReference type="SAM" id="Phobius"/>
    </source>
</evidence>
<dbReference type="EMBL" id="CP003108">
    <property type="protein sequence ID" value="AET66010.1"/>
    <property type="molecule type" value="Genomic_DNA"/>
</dbReference>
<feature type="transmembrane region" description="Helical" evidence="2">
    <location>
        <begin position="102"/>
        <end position="125"/>
    </location>
</feature>
<dbReference type="Proteomes" id="UP000006346">
    <property type="component" value="Chromosome"/>
</dbReference>
<dbReference type="AlphaFoldDB" id="G7WA14"/>
<protein>
    <submittedName>
        <fullName evidence="3">Uncharacterized protein</fullName>
    </submittedName>
</protein>
<evidence type="ECO:0000256" key="1">
    <source>
        <dbReference type="SAM" id="MobiDB-lite"/>
    </source>
</evidence>
<dbReference type="RefSeq" id="WP_014182836.1">
    <property type="nucleotide sequence ID" value="NC_016584.1"/>
</dbReference>
<feature type="transmembrane region" description="Helical" evidence="2">
    <location>
        <begin position="230"/>
        <end position="250"/>
    </location>
</feature>
<reference evidence="3 4" key="2">
    <citation type="journal article" date="2012" name="J. Bacteriol.">
        <title>Complete genome sequences of Desulfosporosinus orientis DSM765T, Desulfosporosinus youngiae DSM17734T, Desulfosporosinus meridiei DSM13257T, and Desulfosporosinus acidiphilus DSM22704T.</title>
        <authorList>
            <person name="Pester M."/>
            <person name="Brambilla E."/>
            <person name="Alazard D."/>
            <person name="Rattei T."/>
            <person name="Weinmaier T."/>
            <person name="Han J."/>
            <person name="Lucas S."/>
            <person name="Lapidus A."/>
            <person name="Cheng J.F."/>
            <person name="Goodwin L."/>
            <person name="Pitluck S."/>
            <person name="Peters L."/>
            <person name="Ovchinnikova G."/>
            <person name="Teshima H."/>
            <person name="Detter J.C."/>
            <person name="Han C.S."/>
            <person name="Tapia R."/>
            <person name="Land M.L."/>
            <person name="Hauser L."/>
            <person name="Kyrpides N.C."/>
            <person name="Ivanova N.N."/>
            <person name="Pagani I."/>
            <person name="Huntmann M."/>
            <person name="Wei C.L."/>
            <person name="Davenport K.W."/>
            <person name="Daligault H."/>
            <person name="Chain P.S."/>
            <person name="Chen A."/>
            <person name="Mavromatis K."/>
            <person name="Markowitz V."/>
            <person name="Szeto E."/>
            <person name="Mikhailova N."/>
            <person name="Pati A."/>
            <person name="Wagner M."/>
            <person name="Woyke T."/>
            <person name="Ollivier B."/>
            <person name="Klenk H.P."/>
            <person name="Spring S."/>
            <person name="Loy A."/>
        </authorList>
    </citation>
    <scope>NUCLEOTIDE SEQUENCE [LARGE SCALE GENOMIC DNA]</scope>
    <source>
        <strain evidence="4">ATCC 19365 / DSM 765 / NCIMB 8382 / VKM B-1628</strain>
    </source>
</reference>
<dbReference type="PATRIC" id="fig|768706.3.peg.256"/>
<dbReference type="KEGG" id="dor:Desor_0294"/>
<gene>
    <name evidence="3" type="ordered locus">Desor_0294</name>
</gene>
<keyword evidence="2" id="KW-0472">Membrane</keyword>
<dbReference type="eggNOG" id="ENOG5032VXF">
    <property type="taxonomic scope" value="Bacteria"/>
</dbReference>
<dbReference type="OrthoDB" id="1791803at2"/>
<evidence type="ECO:0000313" key="3">
    <source>
        <dbReference type="EMBL" id="AET66010.1"/>
    </source>
</evidence>
<dbReference type="HOGENOM" id="CLU_775511_0_0_9"/>